<dbReference type="RefSeq" id="WP_045549699.1">
    <property type="nucleotide sequence ID" value="NZ_JZDQ02000005.1"/>
</dbReference>
<accession>A0A1J4N8T0</accession>
<keyword evidence="2" id="KW-1185">Reference proteome</keyword>
<evidence type="ECO:0000313" key="2">
    <source>
        <dbReference type="Proteomes" id="UP000033772"/>
    </source>
</evidence>
<sequence length="156" mass="17418">MPGRTRGWTAADLEHAVSASFTLAEVLRRLGLRAAGRNYATIRNAIAQAGLDTSHFNGQAWSKNVVLGARRTLDAYLSNTYPISSHRLRLRLINEGIFSAKCNKCGGMEWLGEPIPLELDHRDGNPRNNQLENLELHCPNCHAQTPTYRGKNRKRA</sequence>
<name>A0A1J4N8T0_9ACTN</name>
<dbReference type="Proteomes" id="UP000033772">
    <property type="component" value="Unassembled WGS sequence"/>
</dbReference>
<comment type="caution">
    <text evidence="1">The sequence shown here is derived from an EMBL/GenBank/DDBJ whole genome shotgun (WGS) entry which is preliminary data.</text>
</comment>
<protein>
    <submittedName>
        <fullName evidence="1">Uncharacterized protein</fullName>
    </submittedName>
</protein>
<dbReference type="InterPro" id="IPR003615">
    <property type="entry name" value="HNH_nuc"/>
</dbReference>
<evidence type="ECO:0000313" key="1">
    <source>
        <dbReference type="EMBL" id="OIJ27922.1"/>
    </source>
</evidence>
<proteinExistence type="predicted"/>
<dbReference type="OrthoDB" id="3357452at2"/>
<dbReference type="CDD" id="cd00085">
    <property type="entry name" value="HNHc"/>
    <property type="match status" value="1"/>
</dbReference>
<dbReference type="AlphaFoldDB" id="A0A1J4N8T0"/>
<reference evidence="1" key="1">
    <citation type="submission" date="2016-10" db="EMBL/GenBank/DDBJ databases">
        <title>Draft Genome Sequence of Nocardioides luteus Strain BAFB, an Alkane-Degrading Bacterium Isolated from JP-7 Polluted Soil.</title>
        <authorList>
            <person name="Brown L."/>
            <person name="Ruiz O.N."/>
            <person name="Gunasekera T."/>
        </authorList>
    </citation>
    <scope>NUCLEOTIDE SEQUENCE [LARGE SCALE GENOMIC DNA]</scope>
    <source>
        <strain evidence="1">BAFB</strain>
    </source>
</reference>
<organism evidence="1 2">
    <name type="scientific">Nocardioides luteus</name>
    <dbReference type="NCBI Taxonomy" id="1844"/>
    <lineage>
        <taxon>Bacteria</taxon>
        <taxon>Bacillati</taxon>
        <taxon>Actinomycetota</taxon>
        <taxon>Actinomycetes</taxon>
        <taxon>Propionibacteriales</taxon>
        <taxon>Nocardioidaceae</taxon>
        <taxon>Nocardioides</taxon>
    </lineage>
</organism>
<dbReference type="EMBL" id="JZDQ02000005">
    <property type="protein sequence ID" value="OIJ27922.1"/>
    <property type="molecule type" value="Genomic_DNA"/>
</dbReference>
<gene>
    <name evidence="1" type="ORF">UG56_004230</name>
</gene>